<organism evidence="1 2">
    <name type="scientific">Rodentibacter rarus</name>
    <dbReference type="NCBI Taxonomy" id="1908260"/>
    <lineage>
        <taxon>Bacteria</taxon>
        <taxon>Pseudomonadati</taxon>
        <taxon>Pseudomonadota</taxon>
        <taxon>Gammaproteobacteria</taxon>
        <taxon>Pasteurellales</taxon>
        <taxon>Pasteurellaceae</taxon>
        <taxon>Rodentibacter</taxon>
    </lineage>
</organism>
<accession>A0A1V3IIK8</accession>
<sequence>MSNQEQLGKKEVICKFSLIILLGAALNPQEYFPQAKTYSDVVNFAFDCNPVQAEEIFILDAFQEKLSAFLADLWIELGSDYYTLKKTKMFLQSSLISQGYEIQL</sequence>
<name>A0A1V3IIK8_9PAST</name>
<dbReference type="AlphaFoldDB" id="A0A1V3IIK8"/>
<keyword evidence="2" id="KW-1185">Reference proteome</keyword>
<dbReference type="STRING" id="1908260.BKK50_08980"/>
<protein>
    <submittedName>
        <fullName evidence="1">Uncharacterized protein</fullName>
    </submittedName>
</protein>
<evidence type="ECO:0000313" key="2">
    <source>
        <dbReference type="Proteomes" id="UP000189433"/>
    </source>
</evidence>
<proteinExistence type="predicted"/>
<reference evidence="1 2" key="1">
    <citation type="submission" date="2016-10" db="EMBL/GenBank/DDBJ databases">
        <title>Rodentibacter gen. nov. and new species.</title>
        <authorList>
            <person name="Christensen H."/>
        </authorList>
    </citation>
    <scope>NUCLEOTIDE SEQUENCE [LARGE SCALE GENOMIC DNA]</scope>
    <source>
        <strain evidence="1 2">CCUG17206</strain>
    </source>
</reference>
<dbReference type="Proteomes" id="UP000189433">
    <property type="component" value="Unassembled WGS sequence"/>
</dbReference>
<comment type="caution">
    <text evidence="1">The sequence shown here is derived from an EMBL/GenBank/DDBJ whole genome shotgun (WGS) entry which is preliminary data.</text>
</comment>
<dbReference type="RefSeq" id="WP_077417437.1">
    <property type="nucleotide sequence ID" value="NZ_MLHJ01000094.1"/>
</dbReference>
<gene>
    <name evidence="1" type="ORF">BKK50_08980</name>
</gene>
<evidence type="ECO:0000313" key="1">
    <source>
        <dbReference type="EMBL" id="OOF41015.1"/>
    </source>
</evidence>
<dbReference type="EMBL" id="MLHJ01000094">
    <property type="protein sequence ID" value="OOF41015.1"/>
    <property type="molecule type" value="Genomic_DNA"/>
</dbReference>